<sequence length="88" mass="10178">MRSSSYICILYIQSSYLEHGIIFLFFCTRRRCLYLDLDFVLAGACVVMYVCTYHSSINVYKARFTFARALSRVVPTDLTAPFTLKLVN</sequence>
<evidence type="ECO:0000313" key="2">
    <source>
        <dbReference type="EMBL" id="KAK7529548.1"/>
    </source>
</evidence>
<dbReference type="GeneID" id="92027157"/>
<gene>
    <name evidence="2" type="ORF">J3D65DRAFT_170681</name>
</gene>
<protein>
    <submittedName>
        <fullName evidence="2">Uncharacterized protein</fullName>
    </submittedName>
</protein>
<organism evidence="2 3">
    <name type="scientific">Phyllosticta citribraziliensis</name>
    <dbReference type="NCBI Taxonomy" id="989973"/>
    <lineage>
        <taxon>Eukaryota</taxon>
        <taxon>Fungi</taxon>
        <taxon>Dikarya</taxon>
        <taxon>Ascomycota</taxon>
        <taxon>Pezizomycotina</taxon>
        <taxon>Dothideomycetes</taxon>
        <taxon>Dothideomycetes incertae sedis</taxon>
        <taxon>Botryosphaeriales</taxon>
        <taxon>Phyllostictaceae</taxon>
        <taxon>Phyllosticta</taxon>
    </lineage>
</organism>
<keyword evidence="1" id="KW-1133">Transmembrane helix</keyword>
<name>A0ABR1L4K3_9PEZI</name>
<evidence type="ECO:0000313" key="3">
    <source>
        <dbReference type="Proteomes" id="UP001360953"/>
    </source>
</evidence>
<reference evidence="2 3" key="1">
    <citation type="submission" date="2024-04" db="EMBL/GenBank/DDBJ databases">
        <title>Phyllosticta paracitricarpa is synonymous to the EU quarantine fungus P. citricarpa based on phylogenomic analyses.</title>
        <authorList>
            <consortium name="Lawrence Berkeley National Laboratory"/>
            <person name="Van ingen-buijs V.A."/>
            <person name="Van westerhoven A.C."/>
            <person name="Haridas S."/>
            <person name="Skiadas P."/>
            <person name="Martin F."/>
            <person name="Groenewald J.Z."/>
            <person name="Crous P.W."/>
            <person name="Seidl M.F."/>
        </authorList>
    </citation>
    <scope>NUCLEOTIDE SEQUENCE [LARGE SCALE GENOMIC DNA]</scope>
    <source>
        <strain evidence="2 3">CPC 17464</strain>
    </source>
</reference>
<feature type="transmembrane region" description="Helical" evidence="1">
    <location>
        <begin position="6"/>
        <end position="26"/>
    </location>
</feature>
<comment type="caution">
    <text evidence="2">The sequence shown here is derived from an EMBL/GenBank/DDBJ whole genome shotgun (WGS) entry which is preliminary data.</text>
</comment>
<keyword evidence="3" id="KW-1185">Reference proteome</keyword>
<dbReference type="EMBL" id="JBBPEH010000016">
    <property type="protein sequence ID" value="KAK7529548.1"/>
    <property type="molecule type" value="Genomic_DNA"/>
</dbReference>
<keyword evidence="1" id="KW-0472">Membrane</keyword>
<feature type="transmembrane region" description="Helical" evidence="1">
    <location>
        <begin position="33"/>
        <end position="50"/>
    </location>
</feature>
<evidence type="ECO:0000256" key="1">
    <source>
        <dbReference type="SAM" id="Phobius"/>
    </source>
</evidence>
<dbReference type="Proteomes" id="UP001360953">
    <property type="component" value="Unassembled WGS sequence"/>
</dbReference>
<dbReference type="RefSeq" id="XP_066649998.1">
    <property type="nucleotide sequence ID" value="XM_066794251.1"/>
</dbReference>
<accession>A0ABR1L4K3</accession>
<proteinExistence type="predicted"/>
<keyword evidence="1" id="KW-0812">Transmembrane</keyword>